<evidence type="ECO:0000313" key="2">
    <source>
        <dbReference type="Proteomes" id="UP001152484"/>
    </source>
</evidence>
<protein>
    <submittedName>
        <fullName evidence="1">Uncharacterized protein</fullName>
    </submittedName>
</protein>
<reference evidence="1" key="1">
    <citation type="submission" date="2022-07" db="EMBL/GenBank/DDBJ databases">
        <authorList>
            <person name="Macas J."/>
            <person name="Novak P."/>
            <person name="Neumann P."/>
        </authorList>
    </citation>
    <scope>NUCLEOTIDE SEQUENCE</scope>
</reference>
<organism evidence="1 2">
    <name type="scientific">Cuscuta europaea</name>
    <name type="common">European dodder</name>
    <dbReference type="NCBI Taxonomy" id="41803"/>
    <lineage>
        <taxon>Eukaryota</taxon>
        <taxon>Viridiplantae</taxon>
        <taxon>Streptophyta</taxon>
        <taxon>Embryophyta</taxon>
        <taxon>Tracheophyta</taxon>
        <taxon>Spermatophyta</taxon>
        <taxon>Magnoliopsida</taxon>
        <taxon>eudicotyledons</taxon>
        <taxon>Gunneridae</taxon>
        <taxon>Pentapetalae</taxon>
        <taxon>asterids</taxon>
        <taxon>lamiids</taxon>
        <taxon>Solanales</taxon>
        <taxon>Convolvulaceae</taxon>
        <taxon>Cuscuteae</taxon>
        <taxon>Cuscuta</taxon>
        <taxon>Cuscuta subgen. Cuscuta</taxon>
    </lineage>
</organism>
<comment type="caution">
    <text evidence="1">The sequence shown here is derived from an EMBL/GenBank/DDBJ whole genome shotgun (WGS) entry which is preliminary data.</text>
</comment>
<name>A0A9P0ZQ26_CUSEU</name>
<accession>A0A9P0ZQ26</accession>
<gene>
    <name evidence="1" type="ORF">CEURO_LOCUS17952</name>
</gene>
<dbReference type="Proteomes" id="UP001152484">
    <property type="component" value="Unassembled WGS sequence"/>
</dbReference>
<sequence length="140" mass="15737">MFTPLSPISISPFQHTTHIHLRVSQSFHRRSTTASPQPSIEFFFSFSRAELLNWLFCRSGMSTVKDDAPVTLSMPCYHHLRRFPAPTHKSPPSPPSLPCCTSLRRRRCPAAHLFAASALLPRISTSPLQMLGFCYLGLGR</sequence>
<keyword evidence="2" id="KW-1185">Reference proteome</keyword>
<proteinExistence type="predicted"/>
<evidence type="ECO:0000313" key="1">
    <source>
        <dbReference type="EMBL" id="CAH9108062.1"/>
    </source>
</evidence>
<dbReference type="AlphaFoldDB" id="A0A9P0ZQ26"/>
<dbReference type="EMBL" id="CAMAPE010000051">
    <property type="protein sequence ID" value="CAH9108062.1"/>
    <property type="molecule type" value="Genomic_DNA"/>
</dbReference>